<dbReference type="PANTHER" id="PTHR44068">
    <property type="entry name" value="ZGC:194242"/>
    <property type="match status" value="1"/>
</dbReference>
<dbReference type="InterPro" id="IPR050447">
    <property type="entry name" value="Erg6_SMT_methyltransf"/>
</dbReference>
<evidence type="ECO:0000313" key="4">
    <source>
        <dbReference type="Proteomes" id="UP001596157"/>
    </source>
</evidence>
<evidence type="ECO:0000259" key="2">
    <source>
        <dbReference type="Pfam" id="PF08241"/>
    </source>
</evidence>
<name>A0ABW0END1_9PSEU</name>
<evidence type="ECO:0000313" key="3">
    <source>
        <dbReference type="EMBL" id="MFC5288923.1"/>
    </source>
</evidence>
<dbReference type="Proteomes" id="UP001596157">
    <property type="component" value="Unassembled WGS sequence"/>
</dbReference>
<dbReference type="PANTHER" id="PTHR44068:SF11">
    <property type="entry name" value="GERANYL DIPHOSPHATE 2-C-METHYLTRANSFERASE"/>
    <property type="match status" value="1"/>
</dbReference>
<organism evidence="3 4">
    <name type="scientific">Actinokineospora guangxiensis</name>
    <dbReference type="NCBI Taxonomy" id="1490288"/>
    <lineage>
        <taxon>Bacteria</taxon>
        <taxon>Bacillati</taxon>
        <taxon>Actinomycetota</taxon>
        <taxon>Actinomycetes</taxon>
        <taxon>Pseudonocardiales</taxon>
        <taxon>Pseudonocardiaceae</taxon>
        <taxon>Actinokineospora</taxon>
    </lineage>
</organism>
<keyword evidence="4" id="KW-1185">Reference proteome</keyword>
<evidence type="ECO:0000256" key="1">
    <source>
        <dbReference type="ARBA" id="ARBA00022679"/>
    </source>
</evidence>
<keyword evidence="3" id="KW-0489">Methyltransferase</keyword>
<dbReference type="Gene3D" id="3.40.50.150">
    <property type="entry name" value="Vaccinia Virus protein VP39"/>
    <property type="match status" value="1"/>
</dbReference>
<dbReference type="InterPro" id="IPR029063">
    <property type="entry name" value="SAM-dependent_MTases_sf"/>
</dbReference>
<dbReference type="InterPro" id="IPR013216">
    <property type="entry name" value="Methyltransf_11"/>
</dbReference>
<comment type="caution">
    <text evidence="3">The sequence shown here is derived from an EMBL/GenBank/DDBJ whole genome shotgun (WGS) entry which is preliminary data.</text>
</comment>
<dbReference type="Pfam" id="PF08241">
    <property type="entry name" value="Methyltransf_11"/>
    <property type="match status" value="1"/>
</dbReference>
<proteinExistence type="predicted"/>
<dbReference type="EC" id="2.1.1.-" evidence="3"/>
<protein>
    <submittedName>
        <fullName evidence="3">Class I SAM-dependent methyltransferase</fullName>
        <ecNumber evidence="3">2.1.1.-</ecNumber>
    </submittedName>
</protein>
<keyword evidence="1 3" id="KW-0808">Transferase</keyword>
<feature type="domain" description="Methyltransferase type 11" evidence="2">
    <location>
        <begin position="69"/>
        <end position="169"/>
    </location>
</feature>
<sequence>MTDVAALRAKMYGEDDLSSIPVFAGGFINYGYWRDIPLDGPISEEQRVESQLALYRLVYADLVGAKVVEVGPGTGVGPGWAFAECLPAELHGVDLHQEQVQRCVERNREAVAASGGRLSFRQGAADALPFGDGVADAVVSVEAAQHFDDLGGFAREAFRVLAPGGRLVVATFFVPHESVVGTLPRMLEPFADGVDREHPVPLFAADLAAAGFGGVGVESIGADVWPGLDAWVAQLGAAEGTWPRRYLTAFRDGLLDYYVVTARKSPHPTDRG</sequence>
<dbReference type="GO" id="GO:0008168">
    <property type="term" value="F:methyltransferase activity"/>
    <property type="evidence" value="ECO:0007669"/>
    <property type="project" value="UniProtKB-KW"/>
</dbReference>
<accession>A0ABW0END1</accession>
<dbReference type="RefSeq" id="WP_378248774.1">
    <property type="nucleotide sequence ID" value="NZ_JBHSKF010000009.1"/>
</dbReference>
<dbReference type="GO" id="GO:0032259">
    <property type="term" value="P:methylation"/>
    <property type="evidence" value="ECO:0007669"/>
    <property type="project" value="UniProtKB-KW"/>
</dbReference>
<gene>
    <name evidence="3" type="ORF">ACFPM7_17870</name>
</gene>
<dbReference type="EMBL" id="JBHSKF010000009">
    <property type="protein sequence ID" value="MFC5288923.1"/>
    <property type="molecule type" value="Genomic_DNA"/>
</dbReference>
<dbReference type="SUPFAM" id="SSF53335">
    <property type="entry name" value="S-adenosyl-L-methionine-dependent methyltransferases"/>
    <property type="match status" value="1"/>
</dbReference>
<reference evidence="4" key="1">
    <citation type="journal article" date="2019" name="Int. J. Syst. Evol. Microbiol.">
        <title>The Global Catalogue of Microorganisms (GCM) 10K type strain sequencing project: providing services to taxonomists for standard genome sequencing and annotation.</title>
        <authorList>
            <consortium name="The Broad Institute Genomics Platform"/>
            <consortium name="The Broad Institute Genome Sequencing Center for Infectious Disease"/>
            <person name="Wu L."/>
            <person name="Ma J."/>
        </authorList>
    </citation>
    <scope>NUCLEOTIDE SEQUENCE [LARGE SCALE GENOMIC DNA]</scope>
    <source>
        <strain evidence="4">CCUG 59778</strain>
    </source>
</reference>
<dbReference type="CDD" id="cd02440">
    <property type="entry name" value="AdoMet_MTases"/>
    <property type="match status" value="1"/>
</dbReference>